<dbReference type="Gene3D" id="3.40.50.2300">
    <property type="match status" value="1"/>
</dbReference>
<reference evidence="4 5" key="1">
    <citation type="submission" date="2015-08" db="EMBL/GenBank/DDBJ databases">
        <authorList>
            <person name="Babu N.S."/>
            <person name="Beckwith C.J."/>
            <person name="Beseler K.G."/>
            <person name="Brison A."/>
            <person name="Carone J.V."/>
            <person name="Caskin T.P."/>
            <person name="Diamond M."/>
            <person name="Durham M.E."/>
            <person name="Foxe J.M."/>
            <person name="Go M."/>
            <person name="Henderson B.A."/>
            <person name="Jones I.B."/>
            <person name="McGettigan J.A."/>
            <person name="Micheletti S.J."/>
            <person name="Nasrallah M.E."/>
            <person name="Ortiz D."/>
            <person name="Piller C.R."/>
            <person name="Privatt S.R."/>
            <person name="Schneider S.L."/>
            <person name="Sharp S."/>
            <person name="Smith T.C."/>
            <person name="Stanton J.D."/>
            <person name="Ullery H.E."/>
            <person name="Wilson R.J."/>
            <person name="Serrano M.G."/>
            <person name="Buck G."/>
            <person name="Lee V."/>
            <person name="Wang Y."/>
            <person name="Carvalho R."/>
            <person name="Voegtly L."/>
            <person name="Shi R."/>
            <person name="Duckworth R."/>
            <person name="Johnson A."/>
            <person name="Loviza R."/>
            <person name="Walstead R."/>
            <person name="Shah Z."/>
            <person name="Kiflezghi M."/>
            <person name="Wade K."/>
            <person name="Ball S.L."/>
            <person name="Bradley K.W."/>
            <person name="Asai D.J."/>
            <person name="Bowman C.A."/>
            <person name="Russell D.A."/>
            <person name="Pope W.H."/>
            <person name="Jacobs-Sera D."/>
            <person name="Hendrix R.W."/>
            <person name="Hatfull G.F."/>
        </authorList>
    </citation>
    <scope>NUCLEOTIDE SEQUENCE [LARGE SCALE GENOMIC DNA]</scope>
    <source>
        <strain evidence="4 5">DSM 27710</strain>
    </source>
</reference>
<gene>
    <name evidence="4" type="ORF">AKJ08_3468</name>
</gene>
<feature type="modified residue" description="4-aspartylphosphate" evidence="2">
    <location>
        <position position="50"/>
    </location>
</feature>
<evidence type="ECO:0000256" key="1">
    <source>
        <dbReference type="ARBA" id="ARBA00022553"/>
    </source>
</evidence>
<dbReference type="InterPro" id="IPR001789">
    <property type="entry name" value="Sig_transdc_resp-reg_receiver"/>
</dbReference>
<keyword evidence="4" id="KW-0238">DNA-binding</keyword>
<dbReference type="GO" id="GO:0003677">
    <property type="term" value="F:DNA binding"/>
    <property type="evidence" value="ECO:0007669"/>
    <property type="project" value="UniProtKB-KW"/>
</dbReference>
<dbReference type="SUPFAM" id="SSF160246">
    <property type="entry name" value="EspE N-terminal domain-like"/>
    <property type="match status" value="1"/>
</dbReference>
<dbReference type="PANTHER" id="PTHR44591:SF3">
    <property type="entry name" value="RESPONSE REGULATORY DOMAIN-CONTAINING PROTEIN"/>
    <property type="match status" value="1"/>
</dbReference>
<evidence type="ECO:0000313" key="5">
    <source>
        <dbReference type="Proteomes" id="UP000055590"/>
    </source>
</evidence>
<dbReference type="KEGG" id="vin:AKJ08_3468"/>
<dbReference type="Proteomes" id="UP000055590">
    <property type="component" value="Chromosome"/>
</dbReference>
<dbReference type="Pfam" id="PF00072">
    <property type="entry name" value="Response_reg"/>
    <property type="match status" value="1"/>
</dbReference>
<dbReference type="InterPro" id="IPR011006">
    <property type="entry name" value="CheY-like_superfamily"/>
</dbReference>
<dbReference type="AlphaFoldDB" id="A0A0K1PI44"/>
<dbReference type="EMBL" id="CP012332">
    <property type="protein sequence ID" value="AKU93081.1"/>
    <property type="molecule type" value="Genomic_DNA"/>
</dbReference>
<keyword evidence="1 2" id="KW-0597">Phosphoprotein</keyword>
<protein>
    <submittedName>
        <fullName evidence="4">DNA-binding response regulator KdpE</fullName>
    </submittedName>
</protein>
<keyword evidence="5" id="KW-1185">Reference proteome</keyword>
<accession>A0A0K1PI44</accession>
<evidence type="ECO:0000259" key="3">
    <source>
        <dbReference type="PROSITE" id="PS50110"/>
    </source>
</evidence>
<name>A0A0K1PI44_9BACT</name>
<dbReference type="InterPro" id="IPR025497">
    <property type="entry name" value="PatA-like_N"/>
</dbReference>
<feature type="domain" description="Response regulatory" evidence="3">
    <location>
        <begin position="1"/>
        <end position="115"/>
    </location>
</feature>
<dbReference type="SMART" id="SM00448">
    <property type="entry name" value="REC"/>
    <property type="match status" value="1"/>
</dbReference>
<dbReference type="SUPFAM" id="SSF52172">
    <property type="entry name" value="CheY-like"/>
    <property type="match status" value="1"/>
</dbReference>
<dbReference type="InterPro" id="IPR037257">
    <property type="entry name" value="T2SS_E_N_sf"/>
</dbReference>
<dbReference type="Pfam" id="PF14332">
    <property type="entry name" value="DUF4388"/>
    <property type="match status" value="1"/>
</dbReference>
<dbReference type="InterPro" id="IPR050595">
    <property type="entry name" value="Bact_response_regulator"/>
</dbReference>
<dbReference type="PANTHER" id="PTHR44591">
    <property type="entry name" value="STRESS RESPONSE REGULATOR PROTEIN 1"/>
    <property type="match status" value="1"/>
</dbReference>
<dbReference type="GO" id="GO:0000160">
    <property type="term" value="P:phosphorelay signal transduction system"/>
    <property type="evidence" value="ECO:0007669"/>
    <property type="project" value="InterPro"/>
</dbReference>
<proteinExistence type="predicted"/>
<dbReference type="PROSITE" id="PS50110">
    <property type="entry name" value="RESPONSE_REGULATORY"/>
    <property type="match status" value="1"/>
</dbReference>
<evidence type="ECO:0000313" key="4">
    <source>
        <dbReference type="EMBL" id="AKU93081.1"/>
    </source>
</evidence>
<organism evidence="4 5">
    <name type="scientific">Vulgatibacter incomptus</name>
    <dbReference type="NCBI Taxonomy" id="1391653"/>
    <lineage>
        <taxon>Bacteria</taxon>
        <taxon>Pseudomonadati</taxon>
        <taxon>Myxococcota</taxon>
        <taxon>Myxococcia</taxon>
        <taxon>Myxococcales</taxon>
        <taxon>Cystobacterineae</taxon>
        <taxon>Vulgatibacteraceae</taxon>
        <taxon>Vulgatibacter</taxon>
    </lineage>
</organism>
<dbReference type="STRING" id="1391653.AKJ08_3468"/>
<evidence type="ECO:0000256" key="2">
    <source>
        <dbReference type="PROSITE-ProRule" id="PRU00169"/>
    </source>
</evidence>
<sequence>MLLIVDDNRELADLLAQIFEEAGYRTKTCYRGKAALDAIAAETPAVAVVDILLPDLVGHEVAKVLAAKKVPFLFVTGVFKGAKHSLEGRSRHGASGWFEKPFEASKLLEAVREIVPAPKARPRQPEFEVELDIDVDEREYTPIAALELTGRISVSGPSVKAVLTGEDVQLRAPPAPPPLLRAPPLLRREEVSPDGRSRTGDLADNLPQLFTAFWQLQETGELGLQRGKVKKVIYFEKGQPVFALSNLAADRFGTFLMRVGKIDEAQLTRATTEAAARKRRTGDILIEMGLLQDAERMYYVAQQVKSILYSVFAWREGSYTMSFQAKARHEPIRLGIHPAQLISRGIKKLYTPERLQRLLALEERLVEAKDPAYRREDLELDPWEANLLSRIDGHRTVAELVARAEKPSEMAISTLVTLLSLKVVEKRG</sequence>